<dbReference type="InterPro" id="IPR003488">
    <property type="entry name" value="DprA"/>
</dbReference>
<dbReference type="PANTHER" id="PTHR43022">
    <property type="entry name" value="PROTEIN SMF"/>
    <property type="match status" value="1"/>
</dbReference>
<dbReference type="Proteomes" id="UP000321595">
    <property type="component" value="Chromosome"/>
</dbReference>
<dbReference type="SUPFAM" id="SSF102405">
    <property type="entry name" value="MCP/YpsA-like"/>
    <property type="match status" value="1"/>
</dbReference>
<organism evidence="3 4">
    <name type="scientific">Microvenator marinus</name>
    <dbReference type="NCBI Taxonomy" id="2600177"/>
    <lineage>
        <taxon>Bacteria</taxon>
        <taxon>Deltaproteobacteria</taxon>
        <taxon>Bradymonadales</taxon>
        <taxon>Microvenatoraceae</taxon>
        <taxon>Microvenator</taxon>
    </lineage>
</organism>
<comment type="similarity">
    <text evidence="1">Belongs to the DprA/Smf family.</text>
</comment>
<dbReference type="OrthoDB" id="9785707at2"/>
<dbReference type="PANTHER" id="PTHR43022:SF1">
    <property type="entry name" value="PROTEIN SMF"/>
    <property type="match status" value="1"/>
</dbReference>
<gene>
    <name evidence="3" type="ORF">FRD01_02090</name>
</gene>
<protein>
    <submittedName>
        <fullName evidence="3">DNA-processing protein DprA</fullName>
    </submittedName>
</protein>
<evidence type="ECO:0000256" key="1">
    <source>
        <dbReference type="ARBA" id="ARBA00006525"/>
    </source>
</evidence>
<evidence type="ECO:0000313" key="3">
    <source>
        <dbReference type="EMBL" id="QED26069.1"/>
    </source>
</evidence>
<accession>A0A5B8XRR8</accession>
<proteinExistence type="inferred from homology"/>
<dbReference type="Gene3D" id="3.40.50.450">
    <property type="match status" value="1"/>
</dbReference>
<name>A0A5B8XRR8_9DELT</name>
<dbReference type="InterPro" id="IPR057666">
    <property type="entry name" value="DrpA_SLOG"/>
</dbReference>
<reference evidence="3 4" key="1">
    <citation type="submission" date="2019-08" db="EMBL/GenBank/DDBJ databases">
        <authorList>
            <person name="Liang Q."/>
        </authorList>
    </citation>
    <scope>NUCLEOTIDE SEQUENCE [LARGE SCALE GENOMIC DNA]</scope>
    <source>
        <strain evidence="3 4">V1718</strain>
    </source>
</reference>
<sequence>METINVWDWLLWKHKKWDGAADAEERARELGLCPDELEEELEKLPSDARIVSSDGPEYPDSLRDLTNPPRYIYVRGQIPPANALAFIGTRRATRWDEELIRGFVGELVARGHHVLSGGAFGVDIWSHQAALQAGSPTTIVVPGGLDHMSPKRHLPEFEAALEGGGGILSLQPLGTQPFKSLYAPRNALLAALSSGVVVLRSGETGGTMITVEIAKRIGRPVYALPGDPRDDTCRGCLKLVKTGAAQLIWEPAHLSAHEPSSTKGSLIDLLRTTESLHTAFEQSTLEWHQFEEQVFELEIRGQIKRLGDVVKVTT</sequence>
<evidence type="ECO:0000313" key="4">
    <source>
        <dbReference type="Proteomes" id="UP000321595"/>
    </source>
</evidence>
<evidence type="ECO:0000259" key="2">
    <source>
        <dbReference type="Pfam" id="PF02481"/>
    </source>
</evidence>
<dbReference type="GO" id="GO:0009294">
    <property type="term" value="P:DNA-mediated transformation"/>
    <property type="evidence" value="ECO:0007669"/>
    <property type="project" value="InterPro"/>
</dbReference>
<dbReference type="RefSeq" id="WP_146957189.1">
    <property type="nucleotide sequence ID" value="NZ_CP042467.1"/>
</dbReference>
<keyword evidence="4" id="KW-1185">Reference proteome</keyword>
<dbReference type="AlphaFoldDB" id="A0A5B8XRR8"/>
<dbReference type="EMBL" id="CP042467">
    <property type="protein sequence ID" value="QED26069.1"/>
    <property type="molecule type" value="Genomic_DNA"/>
</dbReference>
<dbReference type="KEGG" id="bbae:FRD01_02090"/>
<dbReference type="Pfam" id="PF02481">
    <property type="entry name" value="DNA_processg_A"/>
    <property type="match status" value="1"/>
</dbReference>
<feature type="domain" description="Smf/DprA SLOG" evidence="2">
    <location>
        <begin position="51"/>
        <end position="253"/>
    </location>
</feature>